<accession>A0A1D2YU21</accession>
<sequence length="329" mass="38270">MDTGTHFVIGISLAGLSSIDPAITNNHTLSQVVLLGTVIGSQAPDLDGITRFFGGTCSYIKSHRGITHSLLAIIIWPIVISSLIMLFYPSIPYFHLVFWTFVAVLVHIILDIFNSYGTQALRPFSQKWIALNIINIFDPFIFIIHIIAILIWSLQKFNSVYIFSTVYLLTIIYLVVRTWAYYNTLNRLRYLHKITGKLIMLPTIRWSVWNVIQKTPSKYNIGVVRNKKLQWIESRVLPKKHKAIEASKLDKKVKVLLNFSNYTYPEWKKTPFGYEVHWFDLRYRFNNHYPLLAIVLLDESYQIIDSYIGWTYNQGQISKKVDILIKQHL</sequence>
<protein>
    <recommendedName>
        <fullName evidence="4">Hydrolase</fullName>
    </recommendedName>
</protein>
<dbReference type="Proteomes" id="UP000243739">
    <property type="component" value="Unassembled WGS sequence"/>
</dbReference>
<dbReference type="EMBL" id="MIJF01000029">
    <property type="protein sequence ID" value="OEF99208.1"/>
    <property type="molecule type" value="Genomic_DNA"/>
</dbReference>
<name>A0A1D2YU21_9BACI</name>
<feature type="transmembrane region" description="Helical" evidence="1">
    <location>
        <begin position="160"/>
        <end position="182"/>
    </location>
</feature>
<keyword evidence="3" id="KW-1185">Reference proteome</keyword>
<evidence type="ECO:0000313" key="3">
    <source>
        <dbReference type="Proteomes" id="UP000243739"/>
    </source>
</evidence>
<evidence type="ECO:0008006" key="4">
    <source>
        <dbReference type="Google" id="ProtNLM"/>
    </source>
</evidence>
<dbReference type="OrthoDB" id="110250at2"/>
<dbReference type="PANTHER" id="PTHR40031">
    <property type="entry name" value="HYPOTHETICAL MEMBRANE SPANNING PROTEIN"/>
    <property type="match status" value="1"/>
</dbReference>
<organism evidence="2 3">
    <name type="scientific">Vulcanibacillus modesticaldus</name>
    <dbReference type="NCBI Taxonomy" id="337097"/>
    <lineage>
        <taxon>Bacteria</taxon>
        <taxon>Bacillati</taxon>
        <taxon>Bacillota</taxon>
        <taxon>Bacilli</taxon>
        <taxon>Bacillales</taxon>
        <taxon>Bacillaceae</taxon>
        <taxon>Vulcanibacillus</taxon>
    </lineage>
</organism>
<gene>
    <name evidence="2" type="ORF">BHF71_09675</name>
</gene>
<dbReference type="InterPro" id="IPR007404">
    <property type="entry name" value="YdjM-like"/>
</dbReference>
<feature type="transmembrane region" description="Helical" evidence="1">
    <location>
        <begin position="70"/>
        <end position="91"/>
    </location>
</feature>
<keyword evidence="1" id="KW-0472">Membrane</keyword>
<dbReference type="RefSeq" id="WP_069656932.1">
    <property type="nucleotide sequence ID" value="NZ_MIJF01000029.1"/>
</dbReference>
<dbReference type="STRING" id="337097.BHF71_09675"/>
<proteinExistence type="predicted"/>
<dbReference type="PANTHER" id="PTHR40031:SF1">
    <property type="entry name" value="MEMBRANE-BOUND METAL-DEPENDENT HYDROLASE"/>
    <property type="match status" value="1"/>
</dbReference>
<keyword evidence="1" id="KW-0812">Transmembrane</keyword>
<evidence type="ECO:0000313" key="2">
    <source>
        <dbReference type="EMBL" id="OEF99208.1"/>
    </source>
</evidence>
<reference evidence="2 3" key="1">
    <citation type="submission" date="2016-09" db="EMBL/GenBank/DDBJ databases">
        <title>Draft genome sequence for the type strain of Vulcanibacillus modesticaldus BR, a strictly anaerobic, moderately thermophilic, and nitrate-reducing bacterium from deep sea-hydrothermal vents of the Mid-Atlantic Ridge.</title>
        <authorList>
            <person name="Abin C.A."/>
            <person name="Hollibaugh J.T."/>
        </authorList>
    </citation>
    <scope>NUCLEOTIDE SEQUENCE [LARGE SCALE GENOMIC DNA]</scope>
    <source>
        <strain evidence="2 3">BR</strain>
    </source>
</reference>
<dbReference type="Pfam" id="PF04307">
    <property type="entry name" value="YdjM"/>
    <property type="match status" value="1"/>
</dbReference>
<evidence type="ECO:0000256" key="1">
    <source>
        <dbReference type="SAM" id="Phobius"/>
    </source>
</evidence>
<feature type="transmembrane region" description="Helical" evidence="1">
    <location>
        <begin position="128"/>
        <end position="154"/>
    </location>
</feature>
<keyword evidence="1" id="KW-1133">Transmembrane helix</keyword>
<dbReference type="InterPro" id="IPR053170">
    <property type="entry name" value="Transcription_regulator"/>
</dbReference>
<comment type="caution">
    <text evidence="2">The sequence shown here is derived from an EMBL/GenBank/DDBJ whole genome shotgun (WGS) entry which is preliminary data.</text>
</comment>
<feature type="transmembrane region" description="Helical" evidence="1">
    <location>
        <begin position="97"/>
        <end position="116"/>
    </location>
</feature>
<dbReference type="AlphaFoldDB" id="A0A1D2YU21"/>